<comment type="caution">
    <text evidence="3">The sequence shown here is derived from an EMBL/GenBank/DDBJ whole genome shotgun (WGS) entry which is preliminary data.</text>
</comment>
<feature type="region of interest" description="Disordered" evidence="1">
    <location>
        <begin position="44"/>
        <end position="77"/>
    </location>
</feature>
<feature type="region of interest" description="Disordered" evidence="1">
    <location>
        <begin position="138"/>
        <end position="174"/>
    </location>
</feature>
<keyword evidence="2" id="KW-0812">Transmembrane</keyword>
<keyword evidence="2" id="KW-1133">Transmembrane helix</keyword>
<dbReference type="Proteomes" id="UP001303473">
    <property type="component" value="Unassembled WGS sequence"/>
</dbReference>
<evidence type="ECO:0000313" key="3">
    <source>
        <dbReference type="EMBL" id="KAK3935618.1"/>
    </source>
</evidence>
<evidence type="ECO:0000313" key="4">
    <source>
        <dbReference type="Proteomes" id="UP001303473"/>
    </source>
</evidence>
<gene>
    <name evidence="3" type="ORF">QBC46DRAFT_422013</name>
</gene>
<accession>A0AAN6N0I9</accession>
<evidence type="ECO:0000256" key="1">
    <source>
        <dbReference type="SAM" id="MobiDB-lite"/>
    </source>
</evidence>
<feature type="compositionally biased region" description="Low complexity" evidence="1">
    <location>
        <begin position="51"/>
        <end position="65"/>
    </location>
</feature>
<protein>
    <submittedName>
        <fullName evidence="3">Uncharacterized protein</fullName>
    </submittedName>
</protein>
<reference evidence="4" key="1">
    <citation type="journal article" date="2023" name="Mol. Phylogenet. Evol.">
        <title>Genome-scale phylogeny and comparative genomics of the fungal order Sordariales.</title>
        <authorList>
            <person name="Hensen N."/>
            <person name="Bonometti L."/>
            <person name="Westerberg I."/>
            <person name="Brannstrom I.O."/>
            <person name="Guillou S."/>
            <person name="Cros-Aarteil S."/>
            <person name="Calhoun S."/>
            <person name="Haridas S."/>
            <person name="Kuo A."/>
            <person name="Mondo S."/>
            <person name="Pangilinan J."/>
            <person name="Riley R."/>
            <person name="LaButti K."/>
            <person name="Andreopoulos B."/>
            <person name="Lipzen A."/>
            <person name="Chen C."/>
            <person name="Yan M."/>
            <person name="Daum C."/>
            <person name="Ng V."/>
            <person name="Clum A."/>
            <person name="Steindorff A."/>
            <person name="Ohm R.A."/>
            <person name="Martin F."/>
            <person name="Silar P."/>
            <person name="Natvig D.O."/>
            <person name="Lalanne C."/>
            <person name="Gautier V."/>
            <person name="Ament-Velasquez S.L."/>
            <person name="Kruys A."/>
            <person name="Hutchinson M.I."/>
            <person name="Powell A.J."/>
            <person name="Barry K."/>
            <person name="Miller A.N."/>
            <person name="Grigoriev I.V."/>
            <person name="Debuchy R."/>
            <person name="Gladieux P."/>
            <person name="Hiltunen Thoren M."/>
            <person name="Johannesson H."/>
        </authorList>
    </citation>
    <scope>NUCLEOTIDE SEQUENCE [LARGE SCALE GENOMIC DNA]</scope>
    <source>
        <strain evidence="4">CBS 340.73</strain>
    </source>
</reference>
<feature type="transmembrane region" description="Helical" evidence="2">
    <location>
        <begin position="108"/>
        <end position="134"/>
    </location>
</feature>
<keyword evidence="2" id="KW-0472">Membrane</keyword>
<name>A0AAN6N0I9_9PEZI</name>
<keyword evidence="4" id="KW-1185">Reference proteome</keyword>
<dbReference type="EMBL" id="MU853915">
    <property type="protein sequence ID" value="KAK3935618.1"/>
    <property type="molecule type" value="Genomic_DNA"/>
</dbReference>
<organism evidence="3 4">
    <name type="scientific">Diplogelasinospora grovesii</name>
    <dbReference type="NCBI Taxonomy" id="303347"/>
    <lineage>
        <taxon>Eukaryota</taxon>
        <taxon>Fungi</taxon>
        <taxon>Dikarya</taxon>
        <taxon>Ascomycota</taxon>
        <taxon>Pezizomycotina</taxon>
        <taxon>Sordariomycetes</taxon>
        <taxon>Sordariomycetidae</taxon>
        <taxon>Sordariales</taxon>
        <taxon>Diplogelasinosporaceae</taxon>
        <taxon>Diplogelasinospora</taxon>
    </lineage>
</organism>
<proteinExistence type="predicted"/>
<feature type="compositionally biased region" description="Polar residues" evidence="1">
    <location>
        <begin position="13"/>
        <end position="25"/>
    </location>
</feature>
<sequence length="281" mass="28882">MSSPGQIAEPNARPQSTLLPSSGSRPGSHLKAYGQDYRFAETYDNPAPELVVGDGQGVQAAQGDGPRQDSGGDTGENSKEVIFRNVDWDGTTPKDPKKPWYKRLSTNWWAIIVVSIVGVAGVILAVLGALNMLVNPSHSSSSPTATSSSSGSSTPSATISSAGSSLPKPTGGPSVCSNTSSFVQGASWMGIAGTNNWHVHFDQSTSDQACCTACYTKNPGCNGWMYNSTSPYTPCAMIVGSDSSPNADSTCPVGYAPSTTFALGGDQVAGVGPCSLEQSSG</sequence>
<dbReference type="AlphaFoldDB" id="A0AAN6N0I9"/>
<feature type="region of interest" description="Disordered" evidence="1">
    <location>
        <begin position="1"/>
        <end position="31"/>
    </location>
</feature>
<feature type="compositionally biased region" description="Low complexity" evidence="1">
    <location>
        <begin position="138"/>
        <end position="165"/>
    </location>
</feature>
<evidence type="ECO:0000256" key="2">
    <source>
        <dbReference type="SAM" id="Phobius"/>
    </source>
</evidence>